<reference evidence="2" key="1">
    <citation type="submission" date="2020-02" db="EMBL/GenBank/DDBJ databases">
        <authorList>
            <person name="Meier V. D."/>
        </authorList>
    </citation>
    <scope>NUCLEOTIDE SEQUENCE</scope>
    <source>
        <strain evidence="2">AVDCRST_MAG25</strain>
    </source>
</reference>
<dbReference type="InterPro" id="IPR025510">
    <property type="entry name" value="DUF4397"/>
</dbReference>
<accession>A0A6J4RX65</accession>
<organism evidence="2">
    <name type="scientific">uncultured Rubrobacteraceae bacterium</name>
    <dbReference type="NCBI Taxonomy" id="349277"/>
    <lineage>
        <taxon>Bacteria</taxon>
        <taxon>Bacillati</taxon>
        <taxon>Actinomycetota</taxon>
        <taxon>Rubrobacteria</taxon>
        <taxon>Rubrobacterales</taxon>
        <taxon>Rubrobacteraceae</taxon>
        <taxon>environmental samples</taxon>
    </lineage>
</organism>
<name>A0A6J4RX65_9ACTN</name>
<evidence type="ECO:0000313" key="2">
    <source>
        <dbReference type="EMBL" id="CAA9484065.1"/>
    </source>
</evidence>
<sequence>MIDAPVELAAGNAYTVATEGPVADGSLTANICDVLSATSNGNARVRVVNASPAAGPVDAVPAGGETLVSGLAFPNAAPSTPVSPRAPTPPT</sequence>
<feature type="domain" description="DUF4397" evidence="1">
    <location>
        <begin position="4"/>
        <end position="59"/>
    </location>
</feature>
<dbReference type="Pfam" id="PF14344">
    <property type="entry name" value="DUF4397"/>
    <property type="match status" value="1"/>
</dbReference>
<evidence type="ECO:0000259" key="1">
    <source>
        <dbReference type="Pfam" id="PF14344"/>
    </source>
</evidence>
<dbReference type="AlphaFoldDB" id="A0A6J4RX65"/>
<protein>
    <recommendedName>
        <fullName evidence="1">DUF4397 domain-containing protein</fullName>
    </recommendedName>
</protein>
<gene>
    <name evidence="2" type="ORF">AVDCRST_MAG25-2957</name>
</gene>
<proteinExistence type="predicted"/>
<dbReference type="EMBL" id="CADCVI010000196">
    <property type="protein sequence ID" value="CAA9484065.1"/>
    <property type="molecule type" value="Genomic_DNA"/>
</dbReference>